<evidence type="ECO:0000256" key="1">
    <source>
        <dbReference type="ARBA" id="ARBA00004141"/>
    </source>
</evidence>
<evidence type="ECO:0000256" key="3">
    <source>
        <dbReference type="ARBA" id="ARBA00022989"/>
    </source>
</evidence>
<feature type="domain" description="STAS" evidence="6">
    <location>
        <begin position="121"/>
        <end position="223"/>
    </location>
</feature>
<dbReference type="InterPro" id="IPR011547">
    <property type="entry name" value="SLC26A/SulP_dom"/>
</dbReference>
<protein>
    <submittedName>
        <fullName evidence="7">Sulfate permease</fullName>
    </submittedName>
</protein>
<evidence type="ECO:0000256" key="4">
    <source>
        <dbReference type="ARBA" id="ARBA00023136"/>
    </source>
</evidence>
<dbReference type="PANTHER" id="PTHR43310:SF1">
    <property type="entry name" value="SULFATE TRANSPORTER YBAR-RELATED"/>
    <property type="match status" value="1"/>
</dbReference>
<dbReference type="CDD" id="cd07042">
    <property type="entry name" value="STAS_SulP_like_sulfate_transporter"/>
    <property type="match status" value="1"/>
</dbReference>
<dbReference type="EMBL" id="BAZW01000019">
    <property type="protein sequence ID" value="GAO30156.1"/>
    <property type="molecule type" value="Genomic_DNA"/>
</dbReference>
<dbReference type="PROSITE" id="PS50801">
    <property type="entry name" value="STAS"/>
    <property type="match status" value="1"/>
</dbReference>
<proteinExistence type="predicted"/>
<dbReference type="PANTHER" id="PTHR43310">
    <property type="entry name" value="SULFATE TRANSPORTER YBAR-RELATED"/>
    <property type="match status" value="1"/>
</dbReference>
<feature type="transmembrane region" description="Helical" evidence="5">
    <location>
        <begin position="53"/>
        <end position="79"/>
    </location>
</feature>
<dbReference type="STRING" id="1236989.JCM15548_12409"/>
<dbReference type="SUPFAM" id="SSF52091">
    <property type="entry name" value="SpoIIaa-like"/>
    <property type="match status" value="1"/>
</dbReference>
<accession>A0A0E9LYE5</accession>
<keyword evidence="8" id="KW-1185">Reference proteome</keyword>
<feature type="transmembrane region" description="Helical" evidence="5">
    <location>
        <begin position="6"/>
        <end position="32"/>
    </location>
</feature>
<dbReference type="Proteomes" id="UP000032900">
    <property type="component" value="Unassembled WGS sequence"/>
</dbReference>
<keyword evidence="3 5" id="KW-1133">Transmembrane helix</keyword>
<dbReference type="GO" id="GO:0016020">
    <property type="term" value="C:membrane"/>
    <property type="evidence" value="ECO:0007669"/>
    <property type="project" value="UniProtKB-SubCell"/>
</dbReference>
<evidence type="ECO:0000313" key="7">
    <source>
        <dbReference type="EMBL" id="GAO30156.1"/>
    </source>
</evidence>
<feature type="transmembrane region" description="Helical" evidence="5">
    <location>
        <begin position="123"/>
        <end position="140"/>
    </location>
</feature>
<dbReference type="InterPro" id="IPR036513">
    <property type="entry name" value="STAS_dom_sf"/>
</dbReference>
<evidence type="ECO:0000256" key="5">
    <source>
        <dbReference type="SAM" id="Phobius"/>
    </source>
</evidence>
<dbReference type="InterPro" id="IPR002645">
    <property type="entry name" value="STAS_dom"/>
</dbReference>
<name>A0A0E9LYE5_9BACT</name>
<dbReference type="Gene3D" id="3.30.750.24">
    <property type="entry name" value="STAS domain"/>
    <property type="match status" value="1"/>
</dbReference>
<sequence length="228" mass="25909">MRSVFLVVLIFGAAPLIQFIPLALLAAIAFKVGLDILDWSFIKRAHKISQKALYIMYGVLLVTVFVDLVIAVGLGIFLANMLTIEKLSHLQSFNLRMVSDRTVDTAPLEDNEKEIFDKIREQVYLFYLSGPMIFGVARAIQRERKNIAPCQHLILDLQDVTHLDTTVLLAIENMVDEALELGKSVYLVPGRKNVEKRLQKLELQQKIGEENIFRDRLSALRHVEALTH</sequence>
<dbReference type="InterPro" id="IPR052706">
    <property type="entry name" value="Membrane-Transporter-like"/>
</dbReference>
<comment type="caution">
    <text evidence="7">The sequence shown here is derived from an EMBL/GenBank/DDBJ whole genome shotgun (WGS) entry which is preliminary data.</text>
</comment>
<dbReference type="AlphaFoldDB" id="A0A0E9LYE5"/>
<organism evidence="7 8">
    <name type="scientific">Geofilum rubicundum JCM 15548</name>
    <dbReference type="NCBI Taxonomy" id="1236989"/>
    <lineage>
        <taxon>Bacteria</taxon>
        <taxon>Pseudomonadati</taxon>
        <taxon>Bacteroidota</taxon>
        <taxon>Bacteroidia</taxon>
        <taxon>Marinilabiliales</taxon>
        <taxon>Marinilabiliaceae</taxon>
        <taxon>Geofilum</taxon>
    </lineage>
</organism>
<evidence type="ECO:0000313" key="8">
    <source>
        <dbReference type="Proteomes" id="UP000032900"/>
    </source>
</evidence>
<comment type="subcellular location">
    <subcellularLocation>
        <location evidence="1">Membrane</location>
        <topology evidence="1">Multi-pass membrane protein</topology>
    </subcellularLocation>
</comment>
<gene>
    <name evidence="7" type="ORF">JCM15548_12409</name>
</gene>
<evidence type="ECO:0000259" key="6">
    <source>
        <dbReference type="PROSITE" id="PS50801"/>
    </source>
</evidence>
<evidence type="ECO:0000256" key="2">
    <source>
        <dbReference type="ARBA" id="ARBA00022692"/>
    </source>
</evidence>
<reference evidence="7 8" key="1">
    <citation type="journal article" date="2015" name="Microbes Environ.">
        <title>Distribution and evolution of nitrogen fixation genes in the phylum bacteroidetes.</title>
        <authorList>
            <person name="Inoue J."/>
            <person name="Oshima K."/>
            <person name="Suda W."/>
            <person name="Sakamoto M."/>
            <person name="Iino T."/>
            <person name="Noda S."/>
            <person name="Hongoh Y."/>
            <person name="Hattori M."/>
            <person name="Ohkuma M."/>
        </authorList>
    </citation>
    <scope>NUCLEOTIDE SEQUENCE [LARGE SCALE GENOMIC DNA]</scope>
    <source>
        <strain evidence="7">JCM 15548</strain>
    </source>
</reference>
<keyword evidence="2 5" id="KW-0812">Transmembrane</keyword>
<keyword evidence="4 5" id="KW-0472">Membrane</keyword>
<dbReference type="Pfam" id="PF00916">
    <property type="entry name" value="Sulfate_transp"/>
    <property type="match status" value="1"/>
</dbReference>
<dbReference type="Pfam" id="PF01740">
    <property type="entry name" value="STAS"/>
    <property type="match status" value="1"/>
</dbReference>